<dbReference type="Gene3D" id="3.30.420.40">
    <property type="match status" value="2"/>
</dbReference>
<dbReference type="Pfam" id="PF02782">
    <property type="entry name" value="FGGY_C"/>
    <property type="match status" value="1"/>
</dbReference>
<protein>
    <recommendedName>
        <fullName evidence="4">Carbohydrate kinase FGGY C-terminal domain-containing protein</fullName>
    </recommendedName>
</protein>
<gene>
    <name evidence="5" type="ORF">EW145_g8367</name>
</gene>
<dbReference type="AlphaFoldDB" id="A0A4S4K6P4"/>
<sequence length="185" mass="19835">PPGNNGHAGLYFPLVEIIPDGVHGNFFFKDTRPVPALPESAHPRAILESQLLSIKSRVAAVLPTDAPPLGRLILTGGTSANSVVRQLVADVFGLPAYVAETKEAAGHGGAVLALFAWWRARRGGVGSFEELKAGMAEKMRLVATPRAEVTRVYDGLVDAYRACEDQVVSLCAERRRSNGIAYSRD</sequence>
<evidence type="ECO:0000313" key="5">
    <source>
        <dbReference type="EMBL" id="THG93465.1"/>
    </source>
</evidence>
<comment type="similarity">
    <text evidence="1">Belongs to the FGGY kinase family.</text>
</comment>
<dbReference type="Proteomes" id="UP000308199">
    <property type="component" value="Unassembled WGS sequence"/>
</dbReference>
<dbReference type="PANTHER" id="PTHR10196:SF57">
    <property type="entry name" value="XYLULOSE KINASE"/>
    <property type="match status" value="1"/>
</dbReference>
<organism evidence="5 6">
    <name type="scientific">Phellinidium pouzarii</name>
    <dbReference type="NCBI Taxonomy" id="167371"/>
    <lineage>
        <taxon>Eukaryota</taxon>
        <taxon>Fungi</taxon>
        <taxon>Dikarya</taxon>
        <taxon>Basidiomycota</taxon>
        <taxon>Agaricomycotina</taxon>
        <taxon>Agaricomycetes</taxon>
        <taxon>Hymenochaetales</taxon>
        <taxon>Hymenochaetaceae</taxon>
        <taxon>Phellinidium</taxon>
    </lineage>
</organism>
<dbReference type="OrthoDB" id="1728974at2759"/>
<evidence type="ECO:0000259" key="4">
    <source>
        <dbReference type="Pfam" id="PF02782"/>
    </source>
</evidence>
<evidence type="ECO:0000256" key="3">
    <source>
        <dbReference type="ARBA" id="ARBA00022777"/>
    </source>
</evidence>
<dbReference type="EMBL" id="SGPK01001290">
    <property type="protein sequence ID" value="THG93465.1"/>
    <property type="molecule type" value="Genomic_DNA"/>
</dbReference>
<keyword evidence="3" id="KW-0418">Kinase</keyword>
<evidence type="ECO:0000313" key="6">
    <source>
        <dbReference type="Proteomes" id="UP000308199"/>
    </source>
</evidence>
<dbReference type="InterPro" id="IPR018485">
    <property type="entry name" value="FGGY_C"/>
</dbReference>
<dbReference type="InterPro" id="IPR043129">
    <property type="entry name" value="ATPase_NBD"/>
</dbReference>
<reference evidence="5 6" key="1">
    <citation type="submission" date="2019-02" db="EMBL/GenBank/DDBJ databases">
        <title>Genome sequencing of the rare red list fungi Phellinidium pouzarii.</title>
        <authorList>
            <person name="Buettner E."/>
            <person name="Kellner H."/>
        </authorList>
    </citation>
    <scope>NUCLEOTIDE SEQUENCE [LARGE SCALE GENOMIC DNA]</scope>
    <source>
        <strain evidence="5 6">DSM 108285</strain>
    </source>
</reference>
<dbReference type="GO" id="GO:0005997">
    <property type="term" value="P:xylulose metabolic process"/>
    <property type="evidence" value="ECO:0007669"/>
    <property type="project" value="TreeGrafter"/>
</dbReference>
<evidence type="ECO:0000256" key="1">
    <source>
        <dbReference type="ARBA" id="ARBA00009156"/>
    </source>
</evidence>
<keyword evidence="6" id="KW-1185">Reference proteome</keyword>
<name>A0A4S4K6P4_9AGAM</name>
<feature type="domain" description="Carbohydrate kinase FGGY C-terminal" evidence="4">
    <location>
        <begin position="44"/>
        <end position="117"/>
    </location>
</feature>
<accession>A0A4S4K6P4</accession>
<evidence type="ECO:0000256" key="2">
    <source>
        <dbReference type="ARBA" id="ARBA00022679"/>
    </source>
</evidence>
<dbReference type="SUPFAM" id="SSF53067">
    <property type="entry name" value="Actin-like ATPase domain"/>
    <property type="match status" value="1"/>
</dbReference>
<feature type="non-terminal residue" evidence="5">
    <location>
        <position position="1"/>
    </location>
</feature>
<proteinExistence type="inferred from homology"/>
<comment type="caution">
    <text evidence="5">The sequence shown here is derived from an EMBL/GenBank/DDBJ whole genome shotgun (WGS) entry which is preliminary data.</text>
</comment>
<dbReference type="PANTHER" id="PTHR10196">
    <property type="entry name" value="SUGAR KINASE"/>
    <property type="match status" value="1"/>
</dbReference>
<dbReference type="GO" id="GO:0005829">
    <property type="term" value="C:cytosol"/>
    <property type="evidence" value="ECO:0007669"/>
    <property type="project" value="TreeGrafter"/>
</dbReference>
<dbReference type="GO" id="GO:0004856">
    <property type="term" value="F:D-xylulokinase activity"/>
    <property type="evidence" value="ECO:0007669"/>
    <property type="project" value="TreeGrafter"/>
</dbReference>
<keyword evidence="2" id="KW-0808">Transferase</keyword>